<reference evidence="3" key="1">
    <citation type="submission" date="2016-06" db="EMBL/GenBank/DDBJ databases">
        <authorList>
            <person name="Rodrigo-Torres L."/>
            <person name="Arahal R.D."/>
            <person name="Lucena T."/>
        </authorList>
    </citation>
    <scope>NUCLEOTIDE SEQUENCE [LARGE SCALE GENOMIC DNA]</scope>
    <source>
        <strain evidence="3">CECT8203</strain>
    </source>
</reference>
<dbReference type="SUPFAM" id="SSF51182">
    <property type="entry name" value="RmlC-like cupins"/>
    <property type="match status" value="1"/>
</dbReference>
<dbReference type="RefSeq" id="WP_096994547.1">
    <property type="nucleotide sequence ID" value="NZ_JBHSII010000001.1"/>
</dbReference>
<dbReference type="PIRSF" id="PIRSF036628">
    <property type="entry name" value="IolB"/>
    <property type="match status" value="1"/>
</dbReference>
<dbReference type="InterPro" id="IPR024203">
    <property type="entry name" value="Deoxy-glucuronate_isom_IolB"/>
</dbReference>
<dbReference type="InterPro" id="IPR014710">
    <property type="entry name" value="RmlC-like_jellyroll"/>
</dbReference>
<dbReference type="NCBIfam" id="TIGR04378">
    <property type="entry name" value="myo_inos_iolB"/>
    <property type="match status" value="1"/>
</dbReference>
<keyword evidence="1 2" id="KW-0413">Isomerase</keyword>
<name>A0A240ELK8_9VIBR</name>
<dbReference type="Gene3D" id="2.60.120.10">
    <property type="entry name" value="Jelly Rolls"/>
    <property type="match status" value="2"/>
</dbReference>
<dbReference type="EMBL" id="OANU01000063">
    <property type="protein sequence ID" value="SNX49496.1"/>
    <property type="molecule type" value="Genomic_DNA"/>
</dbReference>
<dbReference type="Pfam" id="PF04962">
    <property type="entry name" value="KduI"/>
    <property type="match status" value="1"/>
</dbReference>
<dbReference type="AlphaFoldDB" id="A0A240ELK8"/>
<evidence type="ECO:0000313" key="2">
    <source>
        <dbReference type="EMBL" id="SNX49496.1"/>
    </source>
</evidence>
<dbReference type="InterPro" id="IPR011051">
    <property type="entry name" value="RmlC_Cupin_sf"/>
</dbReference>
<dbReference type="GO" id="GO:0008880">
    <property type="term" value="F:glucuronate isomerase activity"/>
    <property type="evidence" value="ECO:0007669"/>
    <property type="project" value="InterPro"/>
</dbReference>
<dbReference type="GO" id="GO:0019310">
    <property type="term" value="P:inositol catabolic process"/>
    <property type="evidence" value="ECO:0007669"/>
    <property type="project" value="InterPro"/>
</dbReference>
<dbReference type="Proteomes" id="UP000219336">
    <property type="component" value="Unassembled WGS sequence"/>
</dbReference>
<proteinExistence type="predicted"/>
<gene>
    <name evidence="2" type="primary">iolB_2</name>
    <name evidence="2" type="ORF">VTH8203_03144</name>
</gene>
<sequence>MTGKLLRKRTNNEGSLIQNITPETAGWSHVSFQVYRIQEGDRLELVDAHNEQCLVLISGKVSAEINDITPVEIGKRMSPFEKIPPCSIYVTNGDNVGITALTDAEVAVCKAPGKGSYPSRLIGPKDVGVEFRGQGNNQRLVHNILPDCADADSLLVVEVFTNEGCTSSYPSHKHDTAVVGKETQLEETYYHRLNPTQGFCFQRVYTDSRDLDESMAVYDGDVVLVPRGYHPVATIAGYDSYYLNVMAGPHRKWLFSWEEDHAWINTEKYVHKLTDK</sequence>
<evidence type="ECO:0000256" key="1">
    <source>
        <dbReference type="ARBA" id="ARBA00023235"/>
    </source>
</evidence>
<evidence type="ECO:0000313" key="3">
    <source>
        <dbReference type="Proteomes" id="UP000219336"/>
    </source>
</evidence>
<dbReference type="PANTHER" id="PTHR39193">
    <property type="entry name" value="5-DEOXY-GLUCURONATE ISOMERASE"/>
    <property type="match status" value="1"/>
</dbReference>
<protein>
    <submittedName>
        <fullName evidence="2">5-deoxy-glucuronate isomerase</fullName>
        <ecNumber evidence="2">5.3.1.-</ecNumber>
    </submittedName>
</protein>
<dbReference type="PANTHER" id="PTHR39193:SF1">
    <property type="entry name" value="5-DEOXY-GLUCURONATE ISOMERASE"/>
    <property type="match status" value="1"/>
</dbReference>
<organism evidence="2 3">
    <name type="scientific">Vibrio thalassae</name>
    <dbReference type="NCBI Taxonomy" id="1243014"/>
    <lineage>
        <taxon>Bacteria</taxon>
        <taxon>Pseudomonadati</taxon>
        <taxon>Pseudomonadota</taxon>
        <taxon>Gammaproteobacteria</taxon>
        <taxon>Vibrionales</taxon>
        <taxon>Vibrionaceae</taxon>
        <taxon>Vibrio</taxon>
    </lineage>
</organism>
<accession>A0A240ELK8</accession>
<keyword evidence="3" id="KW-1185">Reference proteome</keyword>
<dbReference type="InterPro" id="IPR021120">
    <property type="entry name" value="KduI/IolB_isomerase"/>
</dbReference>
<dbReference type="OrthoDB" id="6121073at2"/>
<dbReference type="EC" id="5.3.1.-" evidence="2"/>